<dbReference type="eggNOG" id="KOG0158">
    <property type="taxonomic scope" value="Eukaryota"/>
</dbReference>
<keyword evidence="10 15" id="KW-0560">Oxidoreductase</keyword>
<dbReference type="PRINTS" id="PR00385">
    <property type="entry name" value="P450"/>
</dbReference>
<dbReference type="InterPro" id="IPR036396">
    <property type="entry name" value="Cyt_P450_sf"/>
</dbReference>
<dbReference type="CDD" id="cd11056">
    <property type="entry name" value="CYP6-like"/>
    <property type="match status" value="1"/>
</dbReference>
<dbReference type="PROSITE" id="PS00086">
    <property type="entry name" value="CYTOCHROME_P450"/>
    <property type="match status" value="1"/>
</dbReference>
<evidence type="ECO:0000256" key="11">
    <source>
        <dbReference type="ARBA" id="ARBA00023004"/>
    </source>
</evidence>
<dbReference type="GO" id="GO:0016712">
    <property type="term" value="F:oxidoreductase activity, acting on paired donors, with incorporation or reduction of molecular oxygen, reduced flavin or flavoprotein as one donor, and incorporation of one atom of oxygen"/>
    <property type="evidence" value="ECO:0007669"/>
    <property type="project" value="UniProtKB-EC"/>
</dbReference>
<keyword evidence="16" id="KW-0812">Transmembrane</keyword>
<dbReference type="VEuPathDB" id="VectorBase:PHUM299810"/>
<keyword evidence="8" id="KW-0256">Endoplasmic reticulum</keyword>
<dbReference type="EnsemblMetazoa" id="PHUM299810-RA">
    <property type="protein sequence ID" value="PHUM299810-PA"/>
    <property type="gene ID" value="PHUM299810"/>
</dbReference>
<reference evidence="17" key="1">
    <citation type="submission" date="2007-04" db="EMBL/GenBank/DDBJ databases">
        <title>Annotation of Pediculus humanus corporis strain USDA.</title>
        <authorList>
            <person name="Kirkness E."/>
            <person name="Hannick L."/>
            <person name="Hass B."/>
            <person name="Bruggner R."/>
            <person name="Lawson D."/>
            <person name="Bidwell S."/>
            <person name="Joardar V."/>
            <person name="Caler E."/>
            <person name="Walenz B."/>
            <person name="Inman J."/>
            <person name="Schobel S."/>
            <person name="Galinsky K."/>
            <person name="Amedeo P."/>
            <person name="Strausberg R."/>
        </authorList>
    </citation>
    <scope>NUCLEOTIDE SEQUENCE</scope>
    <source>
        <strain evidence="17">USDA</strain>
    </source>
</reference>
<dbReference type="ChEMBL" id="CHEMBL2364702"/>
<keyword evidence="7 14" id="KW-0479">Metal-binding</keyword>
<dbReference type="EMBL" id="AAZO01003476">
    <property type="status" value="NOT_ANNOTATED_CDS"/>
    <property type="molecule type" value="Genomic_DNA"/>
</dbReference>
<evidence type="ECO:0000256" key="5">
    <source>
        <dbReference type="ARBA" id="ARBA00010617"/>
    </source>
</evidence>
<keyword evidence="11 14" id="KW-0408">Iron</keyword>
<dbReference type="GO" id="GO:0005506">
    <property type="term" value="F:iron ion binding"/>
    <property type="evidence" value="ECO:0007669"/>
    <property type="project" value="InterPro"/>
</dbReference>
<evidence type="ECO:0000256" key="10">
    <source>
        <dbReference type="ARBA" id="ARBA00023002"/>
    </source>
</evidence>
<proteinExistence type="inferred from homology"/>
<dbReference type="DrugCentral" id="E0VM29"/>
<keyword evidence="12 15" id="KW-0503">Monooxygenase</keyword>
<dbReference type="GeneID" id="8229807"/>
<dbReference type="FunFam" id="1.10.630.10:FF:000042">
    <property type="entry name" value="Cytochrome P450"/>
    <property type="match status" value="1"/>
</dbReference>
<name>E0VM29_PEDHC</name>
<dbReference type="SUPFAM" id="SSF48264">
    <property type="entry name" value="Cytochrome P450"/>
    <property type="match status" value="1"/>
</dbReference>
<sequence>MLTTFDTLFILVIILILLYFYLTWNYKYWKNHGIAYEKPNLFFGNLTDAFLGKKTFGDIFTNIYWNHPDQKVVGWYKLRQPGILIRDPNLVKKVLINDFYSFRNNDFHLDEDIDPVLGKNIFVLKDDKWKRHRALMTPAFTAGKIKAMFLIMVEVAKELVEFLKEHPEEIHVKQVMSRYTAEIVARCALGIDGRNFKENVPEMHEMGKLFFEPDLARNLKLMALFFLPRVGRLLRLRMMTIKAKNFFDSILHDVIKYRQEKKIDRNDLIQYLIEVKRKSLIVSKGEVESDIITKTYTDEDILAGCATFFMEGYETSALTLNNILYYLAKNKNVQDTLRQEIDSVLNEGNITFETLNAMPYLNSVFLETGRMLPVMYTFQKLCTENYEMDIGESKPLLIEKGTPVVLPIFAIQNDSTYWENPHIFNPDRFLNNENTDRKSTNNFFQFGDGPRMCPGMRIASTIVKLAIFHICANLEVFPTSKTPDKFEFDPTYFMIGHKGGIYLRFAERSN</sequence>
<keyword evidence="13 16" id="KW-0472">Membrane</keyword>
<evidence type="ECO:0000256" key="6">
    <source>
        <dbReference type="ARBA" id="ARBA00022617"/>
    </source>
</evidence>
<evidence type="ECO:0000313" key="17">
    <source>
        <dbReference type="EMBL" id="EEB14435.1"/>
    </source>
</evidence>
<evidence type="ECO:0000256" key="16">
    <source>
        <dbReference type="SAM" id="Phobius"/>
    </source>
</evidence>
<dbReference type="Proteomes" id="UP000009046">
    <property type="component" value="Unassembled WGS sequence"/>
</dbReference>
<dbReference type="RefSeq" id="XP_002427173.1">
    <property type="nucleotide sequence ID" value="XM_002427128.1"/>
</dbReference>
<keyword evidence="19" id="KW-1185">Reference proteome</keyword>
<dbReference type="STRING" id="121224.E0VM29"/>
<evidence type="ECO:0000256" key="1">
    <source>
        <dbReference type="ARBA" id="ARBA00001971"/>
    </source>
</evidence>
<dbReference type="InterPro" id="IPR002401">
    <property type="entry name" value="Cyt_P450_E_grp-I"/>
</dbReference>
<evidence type="ECO:0000256" key="7">
    <source>
        <dbReference type="ARBA" id="ARBA00022723"/>
    </source>
</evidence>
<accession>E0VM29</accession>
<dbReference type="GO" id="GO:0005789">
    <property type="term" value="C:endoplasmic reticulum membrane"/>
    <property type="evidence" value="ECO:0007669"/>
    <property type="project" value="UniProtKB-SubCell"/>
</dbReference>
<dbReference type="PRINTS" id="PR00463">
    <property type="entry name" value="EP450I"/>
</dbReference>
<dbReference type="Gene3D" id="1.10.630.10">
    <property type="entry name" value="Cytochrome P450"/>
    <property type="match status" value="1"/>
</dbReference>
<comment type="cofactor">
    <cofactor evidence="1 14">
        <name>heme</name>
        <dbReference type="ChEBI" id="CHEBI:30413"/>
    </cofactor>
</comment>
<dbReference type="HOGENOM" id="CLU_001570_5_2_1"/>
<evidence type="ECO:0000256" key="9">
    <source>
        <dbReference type="ARBA" id="ARBA00022848"/>
    </source>
</evidence>
<dbReference type="InterPro" id="IPR017972">
    <property type="entry name" value="Cyt_P450_CS"/>
</dbReference>
<feature type="binding site" description="axial binding residue" evidence="14">
    <location>
        <position position="453"/>
    </location>
    <ligand>
        <name>heme</name>
        <dbReference type="ChEBI" id="CHEBI:30413"/>
    </ligand>
    <ligandPart>
        <name>Fe</name>
        <dbReference type="ChEBI" id="CHEBI:18248"/>
    </ligandPart>
</feature>
<evidence type="ECO:0000256" key="8">
    <source>
        <dbReference type="ARBA" id="ARBA00022824"/>
    </source>
</evidence>
<dbReference type="OMA" id="FHICANL"/>
<keyword evidence="6 14" id="KW-0349">Heme</keyword>
<keyword evidence="9" id="KW-0492">Microsome</keyword>
<evidence type="ECO:0000313" key="19">
    <source>
        <dbReference type="Proteomes" id="UP000009046"/>
    </source>
</evidence>
<dbReference type="InParanoid" id="E0VM29"/>
<dbReference type="EMBL" id="DS235286">
    <property type="protein sequence ID" value="EEB14435.1"/>
    <property type="molecule type" value="Genomic_DNA"/>
</dbReference>
<dbReference type="PANTHER" id="PTHR24292:SF84">
    <property type="entry name" value="CYTOCHROME P450 28A5-RELATED"/>
    <property type="match status" value="1"/>
</dbReference>
<comment type="function">
    <text evidence="2">May be involved in the metabolism of insect hormones and in the breakdown of synthetic insecticides.</text>
</comment>
<dbReference type="InterPro" id="IPR050476">
    <property type="entry name" value="Insect_CytP450_Detox"/>
</dbReference>
<evidence type="ECO:0000256" key="14">
    <source>
        <dbReference type="PIRSR" id="PIRSR602401-1"/>
    </source>
</evidence>
<evidence type="ECO:0000256" key="12">
    <source>
        <dbReference type="ARBA" id="ARBA00023033"/>
    </source>
</evidence>
<evidence type="ECO:0000256" key="3">
    <source>
        <dbReference type="ARBA" id="ARBA00004174"/>
    </source>
</evidence>
<evidence type="ECO:0000256" key="13">
    <source>
        <dbReference type="ARBA" id="ARBA00023136"/>
    </source>
</evidence>
<gene>
    <name evidence="18" type="primary">8229807</name>
    <name evidence="17" type="ORF">Phum_PHUM299810</name>
</gene>
<feature type="transmembrane region" description="Helical" evidence="16">
    <location>
        <begin position="7"/>
        <end position="24"/>
    </location>
</feature>
<dbReference type="EC" id="1.14.14.1" evidence="17"/>
<keyword evidence="16" id="KW-1133">Transmembrane helix</keyword>
<dbReference type="PANTHER" id="PTHR24292">
    <property type="entry name" value="CYTOCHROME P450"/>
    <property type="match status" value="1"/>
</dbReference>
<dbReference type="AlphaFoldDB" id="E0VM29"/>
<evidence type="ECO:0000313" key="18">
    <source>
        <dbReference type="EnsemblMetazoa" id="PHUM299810-PA"/>
    </source>
</evidence>
<comment type="subcellular location">
    <subcellularLocation>
        <location evidence="4">Endoplasmic reticulum membrane</location>
        <topology evidence="4">Peripheral membrane protein</topology>
    </subcellularLocation>
    <subcellularLocation>
        <location evidence="3">Microsome membrane</location>
        <topology evidence="3">Peripheral membrane protein</topology>
    </subcellularLocation>
</comment>
<organism>
    <name type="scientific">Pediculus humanus subsp. corporis</name>
    <name type="common">Body louse</name>
    <dbReference type="NCBI Taxonomy" id="121224"/>
    <lineage>
        <taxon>Eukaryota</taxon>
        <taxon>Metazoa</taxon>
        <taxon>Ecdysozoa</taxon>
        <taxon>Arthropoda</taxon>
        <taxon>Hexapoda</taxon>
        <taxon>Insecta</taxon>
        <taxon>Pterygota</taxon>
        <taxon>Neoptera</taxon>
        <taxon>Paraneoptera</taxon>
        <taxon>Psocodea</taxon>
        <taxon>Troctomorpha</taxon>
        <taxon>Phthiraptera</taxon>
        <taxon>Anoplura</taxon>
        <taxon>Pediculidae</taxon>
        <taxon>Pediculus</taxon>
    </lineage>
</organism>
<dbReference type="Pfam" id="PF00067">
    <property type="entry name" value="p450"/>
    <property type="match status" value="1"/>
</dbReference>
<dbReference type="InterPro" id="IPR001128">
    <property type="entry name" value="Cyt_P450"/>
</dbReference>
<protein>
    <submittedName>
        <fullName evidence="17">Cytochrome P-450, putative</fullName>
        <ecNumber evidence="17">1.14.14.1</ecNumber>
    </submittedName>
</protein>
<reference evidence="17" key="2">
    <citation type="submission" date="2007-04" db="EMBL/GenBank/DDBJ databases">
        <title>The genome of the human body louse.</title>
        <authorList>
            <consortium name="The Human Body Louse Genome Consortium"/>
            <person name="Kirkness E."/>
            <person name="Walenz B."/>
            <person name="Hass B."/>
            <person name="Bruggner R."/>
            <person name="Strausberg R."/>
        </authorList>
    </citation>
    <scope>NUCLEOTIDE SEQUENCE</scope>
    <source>
        <strain evidence="17">USDA</strain>
    </source>
</reference>
<comment type="similarity">
    <text evidence="5 15">Belongs to the cytochrome P450 family.</text>
</comment>
<dbReference type="GO" id="GO:0020037">
    <property type="term" value="F:heme binding"/>
    <property type="evidence" value="ECO:0007669"/>
    <property type="project" value="InterPro"/>
</dbReference>
<dbReference type="KEGG" id="phu:Phum_PHUM299810"/>
<dbReference type="OrthoDB" id="2789670at2759"/>
<dbReference type="CTD" id="8229807"/>
<reference evidence="18" key="3">
    <citation type="submission" date="2020-05" db="UniProtKB">
        <authorList>
            <consortium name="EnsemblMetazoa"/>
        </authorList>
    </citation>
    <scope>IDENTIFICATION</scope>
    <source>
        <strain evidence="18">USDA</strain>
    </source>
</reference>
<evidence type="ECO:0000256" key="2">
    <source>
        <dbReference type="ARBA" id="ARBA00003690"/>
    </source>
</evidence>
<evidence type="ECO:0000256" key="4">
    <source>
        <dbReference type="ARBA" id="ARBA00004406"/>
    </source>
</evidence>
<evidence type="ECO:0000256" key="15">
    <source>
        <dbReference type="RuleBase" id="RU000461"/>
    </source>
</evidence>